<evidence type="ECO:0000256" key="3">
    <source>
        <dbReference type="ARBA" id="ARBA00022763"/>
    </source>
</evidence>
<dbReference type="eggNOG" id="COG2135">
    <property type="taxonomic scope" value="Bacteria"/>
</dbReference>
<protein>
    <recommendedName>
        <fullName evidence="8">Abasic site processing protein</fullName>
        <ecNumber evidence="8">3.4.-.-</ecNumber>
    </recommendedName>
</protein>
<sequence length="230" mass="25977">MCGRFALGIPKKQLAEALEVQVPENYDPRLNVAPGQEIHTLANMGGKRCWSTRWWGLVPHRAEEKKAGYTMINIRAETLFDKPSFGESVQHGRCLVPAQAFYEWQRLGHGKQPYAVGLLDNEVFCMAALSASWQDAKIGEVVDSVAILTCEANAVMSPLHERMPVIVPHEKWDQWLDPENIWPETLRDMLVPYQGNDMRAWLVSYAVNDPGHESEDLLDSISAPRQGRLL</sequence>
<keyword evidence="2 8" id="KW-0645">Protease</keyword>
<dbReference type="Proteomes" id="UP000011724">
    <property type="component" value="Chromosome"/>
</dbReference>
<dbReference type="EMBL" id="FO203427">
    <property type="protein sequence ID" value="CCH48936.1"/>
    <property type="molecule type" value="Genomic_DNA"/>
</dbReference>
<dbReference type="InterPro" id="IPR036590">
    <property type="entry name" value="SRAP-like"/>
</dbReference>
<evidence type="ECO:0000313" key="10">
    <source>
        <dbReference type="Proteomes" id="UP000011724"/>
    </source>
</evidence>
<dbReference type="EC" id="3.4.-.-" evidence="8"/>
<dbReference type="RefSeq" id="WP_015414980.1">
    <property type="nucleotide sequence ID" value="NC_020409.1"/>
</dbReference>
<dbReference type="GO" id="GO:0008233">
    <property type="term" value="F:peptidase activity"/>
    <property type="evidence" value="ECO:0007669"/>
    <property type="project" value="UniProtKB-KW"/>
</dbReference>
<dbReference type="AlphaFoldDB" id="M1WK40"/>
<keyword evidence="3" id="KW-0227">DNA damage</keyword>
<dbReference type="Gene3D" id="3.90.1680.10">
    <property type="entry name" value="SOS response associated peptidase-like"/>
    <property type="match status" value="1"/>
</dbReference>
<dbReference type="InterPro" id="IPR003738">
    <property type="entry name" value="SRAP"/>
</dbReference>
<dbReference type="PANTHER" id="PTHR13604">
    <property type="entry name" value="DC12-RELATED"/>
    <property type="match status" value="1"/>
</dbReference>
<dbReference type="GO" id="GO:0016829">
    <property type="term" value="F:lyase activity"/>
    <property type="evidence" value="ECO:0007669"/>
    <property type="project" value="UniProtKB-KW"/>
</dbReference>
<keyword evidence="4 8" id="KW-0378">Hydrolase</keyword>
<dbReference type="Pfam" id="PF02586">
    <property type="entry name" value="SRAP"/>
    <property type="match status" value="1"/>
</dbReference>
<dbReference type="PATRIC" id="fig|879567.3.peg.1785"/>
<proteinExistence type="inferred from homology"/>
<name>M1WK40_PSEP2</name>
<dbReference type="PANTHER" id="PTHR13604:SF0">
    <property type="entry name" value="ABASIC SITE PROCESSING PROTEIN HMCES"/>
    <property type="match status" value="1"/>
</dbReference>
<gene>
    <name evidence="9" type="ordered locus">BN4_11701</name>
</gene>
<keyword evidence="7" id="KW-0456">Lyase</keyword>
<evidence type="ECO:0000256" key="8">
    <source>
        <dbReference type="RuleBase" id="RU364100"/>
    </source>
</evidence>
<accession>M1WK40</accession>
<dbReference type="BioCyc" id="DPIE1322246:BN4_RS08530-MONOMER"/>
<reference evidence="10" key="2">
    <citation type="journal article" date="2013" name="Stand. Genomic Sci.">
        <title>Complete genome sequence of Desulfocapsa sulfexigens, a marine deltaproteobacterium specialized in disproportionating inorganic sulfur compounds.</title>
        <authorList>
            <person name="Finster K.W."/>
            <person name="Kjeldsen K.U."/>
            <person name="Kube M."/>
            <person name="Reinhardt R."/>
            <person name="Mussmann M."/>
            <person name="Amann R."/>
            <person name="Schreiber L."/>
        </authorList>
    </citation>
    <scope>NUCLEOTIDE SEQUENCE [LARGE SCALE GENOMIC DNA]</scope>
    <source>
        <strain evidence="10">DSM 10523 / SB164P1</strain>
    </source>
</reference>
<dbReference type="SUPFAM" id="SSF143081">
    <property type="entry name" value="BB1717-like"/>
    <property type="match status" value="1"/>
</dbReference>
<dbReference type="KEGG" id="dpi:BN4_11701"/>
<evidence type="ECO:0000256" key="5">
    <source>
        <dbReference type="ARBA" id="ARBA00023124"/>
    </source>
</evidence>
<dbReference type="GO" id="GO:0006508">
    <property type="term" value="P:proteolysis"/>
    <property type="evidence" value="ECO:0007669"/>
    <property type="project" value="UniProtKB-KW"/>
</dbReference>
<evidence type="ECO:0000256" key="1">
    <source>
        <dbReference type="ARBA" id="ARBA00008136"/>
    </source>
</evidence>
<dbReference type="GO" id="GO:0003697">
    <property type="term" value="F:single-stranded DNA binding"/>
    <property type="evidence" value="ECO:0007669"/>
    <property type="project" value="InterPro"/>
</dbReference>
<dbReference type="STRING" id="1322246.BN4_11701"/>
<evidence type="ECO:0000256" key="2">
    <source>
        <dbReference type="ARBA" id="ARBA00022670"/>
    </source>
</evidence>
<dbReference type="GO" id="GO:0106300">
    <property type="term" value="P:protein-DNA covalent cross-linking repair"/>
    <property type="evidence" value="ECO:0007669"/>
    <property type="project" value="InterPro"/>
</dbReference>
<comment type="similarity">
    <text evidence="1 8">Belongs to the SOS response-associated peptidase family.</text>
</comment>
<organism evidence="9 10">
    <name type="scientific">Pseudodesulfovibrio piezophilus (strain DSM 21447 / JCM 15486 / C1TLV30)</name>
    <name type="common">Desulfovibrio piezophilus</name>
    <dbReference type="NCBI Taxonomy" id="1322246"/>
    <lineage>
        <taxon>Bacteria</taxon>
        <taxon>Pseudomonadati</taxon>
        <taxon>Thermodesulfobacteriota</taxon>
        <taxon>Desulfovibrionia</taxon>
        <taxon>Desulfovibrionales</taxon>
        <taxon>Desulfovibrionaceae</taxon>
    </lineage>
</organism>
<keyword evidence="6" id="KW-0238">DNA-binding</keyword>
<dbReference type="OrthoDB" id="6192129at2"/>
<reference evidence="9 10" key="1">
    <citation type="journal article" date="2013" name="PLoS ONE">
        <title>The first genomic and proteomic characterization of a deep-sea sulfate reducer: insights into the piezophilic lifestyle of Desulfovibrio piezophilus.</title>
        <authorList>
            <person name="Pradel N."/>
            <person name="Ji B."/>
            <person name="Gimenez G."/>
            <person name="Talla E."/>
            <person name="Lenoble P."/>
            <person name="Garel M."/>
            <person name="Tamburini C."/>
            <person name="Fourquet P."/>
            <person name="Lebrun R."/>
            <person name="Bertin P."/>
            <person name="Denis Y."/>
            <person name="Pophillat M."/>
            <person name="Barbe V."/>
            <person name="Ollivier B."/>
            <person name="Dolla A."/>
        </authorList>
    </citation>
    <scope>NUCLEOTIDE SEQUENCE [LARGE SCALE GENOMIC DNA]</scope>
    <source>
        <strain evidence="10">DSM 10523 / SB164P1</strain>
    </source>
</reference>
<evidence type="ECO:0000256" key="6">
    <source>
        <dbReference type="ARBA" id="ARBA00023125"/>
    </source>
</evidence>
<evidence type="ECO:0000256" key="4">
    <source>
        <dbReference type="ARBA" id="ARBA00022801"/>
    </source>
</evidence>
<evidence type="ECO:0000256" key="7">
    <source>
        <dbReference type="ARBA" id="ARBA00023239"/>
    </source>
</evidence>
<keyword evidence="10" id="KW-1185">Reference proteome</keyword>
<evidence type="ECO:0000313" key="9">
    <source>
        <dbReference type="EMBL" id="CCH48936.1"/>
    </source>
</evidence>
<dbReference type="HOGENOM" id="CLU_035990_6_2_7"/>
<keyword evidence="5" id="KW-0190">Covalent protein-DNA linkage</keyword>